<evidence type="ECO:0000256" key="1">
    <source>
        <dbReference type="ARBA" id="ARBA00022801"/>
    </source>
</evidence>
<accession>A0A366QZ45</accession>
<evidence type="ECO:0000313" key="4">
    <source>
        <dbReference type="Proteomes" id="UP000253153"/>
    </source>
</evidence>
<dbReference type="GO" id="GO:0016020">
    <property type="term" value="C:membrane"/>
    <property type="evidence" value="ECO:0007669"/>
    <property type="project" value="TreeGrafter"/>
</dbReference>
<dbReference type="InterPro" id="IPR050266">
    <property type="entry name" value="AB_hydrolase_sf"/>
</dbReference>
<keyword evidence="1" id="KW-0378">Hydrolase</keyword>
<dbReference type="AlphaFoldDB" id="A0A366QZ45"/>
<dbReference type="PRINTS" id="PR00111">
    <property type="entry name" value="ABHYDROLASE"/>
</dbReference>
<dbReference type="InterPro" id="IPR029058">
    <property type="entry name" value="AB_hydrolase_fold"/>
</dbReference>
<reference evidence="3 4" key="1">
    <citation type="submission" date="2018-06" db="EMBL/GenBank/DDBJ databases">
        <title>Fusarium incarnatum-equiseti species complex species 28.</title>
        <authorList>
            <person name="Gardiner D.M."/>
        </authorList>
    </citation>
    <scope>NUCLEOTIDE SEQUENCE [LARGE SCALE GENOMIC DNA]</scope>
    <source>
        <strain evidence="3 4">FIESC_28</strain>
    </source>
</reference>
<name>A0A366QZ45_9HYPO</name>
<dbReference type="EMBL" id="QKXC01000263">
    <property type="protein sequence ID" value="RBR09508.1"/>
    <property type="molecule type" value="Genomic_DNA"/>
</dbReference>
<dbReference type="Pfam" id="PF00561">
    <property type="entry name" value="Abhydrolase_1"/>
    <property type="match status" value="1"/>
</dbReference>
<evidence type="ECO:0000259" key="2">
    <source>
        <dbReference type="Pfam" id="PF00561"/>
    </source>
</evidence>
<dbReference type="GeneID" id="41999270"/>
<dbReference type="OrthoDB" id="2851338at2759"/>
<evidence type="ECO:0000313" key="3">
    <source>
        <dbReference type="EMBL" id="RBR09508.1"/>
    </source>
</evidence>
<dbReference type="Proteomes" id="UP000253153">
    <property type="component" value="Unassembled WGS sequence"/>
</dbReference>
<proteinExistence type="predicted"/>
<dbReference type="RefSeq" id="XP_031011959.1">
    <property type="nucleotide sequence ID" value="XM_031163974.1"/>
</dbReference>
<feature type="domain" description="AB hydrolase-1" evidence="2">
    <location>
        <begin position="27"/>
        <end position="273"/>
    </location>
</feature>
<keyword evidence="4" id="KW-1185">Reference proteome</keyword>
<sequence length="288" mass="31509">MASTLTLPDSRTLNYRLDSPAKSSDAPLVVLSNSLLAPLPVWDHVVKVLHSNGYNTLRYDQPGHGGSSAPKDLSTTTFDSMADDVHYLLKTLSINKVHSWVGVSMGASAGVYFTTKYPNVVQKLAICDTISSSPINAGTEDTFTTRVAAAKEAGNLESMIESTMDRWFGEDWMDKNPEETQRMQKVMSGSTLDGFITCCNALSSKTFDLRPRLPKIGASVDDAVCIVGEKDANLPQSMAEMRDEIQKSFDEAGKSQNIDLVIIPDAGHVSFVDGYDQFMAELLKWLAR</sequence>
<protein>
    <recommendedName>
        <fullName evidence="2">AB hydrolase-1 domain-containing protein</fullName>
    </recommendedName>
</protein>
<dbReference type="InterPro" id="IPR000073">
    <property type="entry name" value="AB_hydrolase_1"/>
</dbReference>
<dbReference type="PANTHER" id="PTHR43798:SF31">
    <property type="entry name" value="AB HYDROLASE SUPERFAMILY PROTEIN YCLE"/>
    <property type="match status" value="1"/>
</dbReference>
<gene>
    <name evidence="3" type="ORF">FIESC28_09839</name>
</gene>
<dbReference type="Gene3D" id="3.40.50.1820">
    <property type="entry name" value="alpha/beta hydrolase"/>
    <property type="match status" value="1"/>
</dbReference>
<organism evidence="3 4">
    <name type="scientific">Fusarium coffeatum</name>
    <dbReference type="NCBI Taxonomy" id="231269"/>
    <lineage>
        <taxon>Eukaryota</taxon>
        <taxon>Fungi</taxon>
        <taxon>Dikarya</taxon>
        <taxon>Ascomycota</taxon>
        <taxon>Pezizomycotina</taxon>
        <taxon>Sordariomycetes</taxon>
        <taxon>Hypocreomycetidae</taxon>
        <taxon>Hypocreales</taxon>
        <taxon>Nectriaceae</taxon>
        <taxon>Fusarium</taxon>
        <taxon>Fusarium incarnatum-equiseti species complex</taxon>
    </lineage>
</organism>
<comment type="caution">
    <text evidence="3">The sequence shown here is derived from an EMBL/GenBank/DDBJ whole genome shotgun (WGS) entry which is preliminary data.</text>
</comment>
<dbReference type="PANTHER" id="PTHR43798">
    <property type="entry name" value="MONOACYLGLYCEROL LIPASE"/>
    <property type="match status" value="1"/>
</dbReference>
<dbReference type="GO" id="GO:0016787">
    <property type="term" value="F:hydrolase activity"/>
    <property type="evidence" value="ECO:0007669"/>
    <property type="project" value="UniProtKB-KW"/>
</dbReference>
<dbReference type="SUPFAM" id="SSF53474">
    <property type="entry name" value="alpha/beta-Hydrolases"/>
    <property type="match status" value="1"/>
</dbReference>